<organism evidence="5 6">
    <name type="scientific">Pseudoxanthobacter soli DSM 19599</name>
    <dbReference type="NCBI Taxonomy" id="1123029"/>
    <lineage>
        <taxon>Bacteria</taxon>
        <taxon>Pseudomonadati</taxon>
        <taxon>Pseudomonadota</taxon>
        <taxon>Alphaproteobacteria</taxon>
        <taxon>Hyphomicrobiales</taxon>
        <taxon>Segnochrobactraceae</taxon>
        <taxon>Pseudoxanthobacter</taxon>
    </lineage>
</organism>
<dbReference type="InterPro" id="IPR036390">
    <property type="entry name" value="WH_DNA-bd_sf"/>
</dbReference>
<proteinExistence type="predicted"/>
<evidence type="ECO:0000256" key="3">
    <source>
        <dbReference type="ARBA" id="ARBA00023163"/>
    </source>
</evidence>
<feature type="domain" description="HTH gntR-type" evidence="4">
    <location>
        <begin position="10"/>
        <end position="78"/>
    </location>
</feature>
<dbReference type="OrthoDB" id="9812645at2"/>
<dbReference type="InterPro" id="IPR011711">
    <property type="entry name" value="GntR_C"/>
</dbReference>
<dbReference type="EMBL" id="FRXO01000011">
    <property type="protein sequence ID" value="SHO67197.1"/>
    <property type="molecule type" value="Genomic_DNA"/>
</dbReference>
<dbReference type="SUPFAM" id="SSF48008">
    <property type="entry name" value="GntR ligand-binding domain-like"/>
    <property type="match status" value="1"/>
</dbReference>
<evidence type="ECO:0000313" key="5">
    <source>
        <dbReference type="EMBL" id="SHO67197.1"/>
    </source>
</evidence>
<keyword evidence="3" id="KW-0804">Transcription</keyword>
<evidence type="ECO:0000313" key="6">
    <source>
        <dbReference type="Proteomes" id="UP000186406"/>
    </source>
</evidence>
<keyword evidence="6" id="KW-1185">Reference proteome</keyword>
<dbReference type="InterPro" id="IPR008920">
    <property type="entry name" value="TF_FadR/GntR_C"/>
</dbReference>
<keyword evidence="2" id="KW-0238">DNA-binding</keyword>
<dbReference type="RefSeq" id="WP_073631779.1">
    <property type="nucleotide sequence ID" value="NZ_FRXO01000011.1"/>
</dbReference>
<dbReference type="Gene3D" id="1.10.10.10">
    <property type="entry name" value="Winged helix-like DNA-binding domain superfamily/Winged helix DNA-binding domain"/>
    <property type="match status" value="1"/>
</dbReference>
<dbReference type="STRING" id="1123029.SAMN02745172_03870"/>
<dbReference type="GO" id="GO:0003677">
    <property type="term" value="F:DNA binding"/>
    <property type="evidence" value="ECO:0007669"/>
    <property type="project" value="UniProtKB-KW"/>
</dbReference>
<dbReference type="SUPFAM" id="SSF46785">
    <property type="entry name" value="Winged helix' DNA-binding domain"/>
    <property type="match status" value="1"/>
</dbReference>
<dbReference type="Pfam" id="PF00392">
    <property type="entry name" value="GntR"/>
    <property type="match status" value="1"/>
</dbReference>
<dbReference type="PANTHER" id="PTHR43537">
    <property type="entry name" value="TRANSCRIPTIONAL REGULATOR, GNTR FAMILY"/>
    <property type="match status" value="1"/>
</dbReference>
<dbReference type="InterPro" id="IPR000524">
    <property type="entry name" value="Tscrpt_reg_HTH_GntR"/>
</dbReference>
<keyword evidence="5" id="KW-0670">Pyruvate</keyword>
<dbReference type="PANTHER" id="PTHR43537:SF5">
    <property type="entry name" value="UXU OPERON TRANSCRIPTIONAL REGULATOR"/>
    <property type="match status" value="1"/>
</dbReference>
<dbReference type="PRINTS" id="PR00035">
    <property type="entry name" value="HTHGNTR"/>
</dbReference>
<name>A0A1M7ZQQ2_9HYPH</name>
<protein>
    <submittedName>
        <fullName evidence="5">GntR family transcriptional regulator, transcriptional repressor for pyruvate dehydrogenase complex</fullName>
    </submittedName>
</protein>
<dbReference type="Proteomes" id="UP000186406">
    <property type="component" value="Unassembled WGS sequence"/>
</dbReference>
<accession>A0A1M7ZQQ2</accession>
<dbReference type="PROSITE" id="PS50949">
    <property type="entry name" value="HTH_GNTR"/>
    <property type="match status" value="1"/>
</dbReference>
<dbReference type="SMART" id="SM00345">
    <property type="entry name" value="HTH_GNTR"/>
    <property type="match status" value="1"/>
</dbReference>
<dbReference type="Gene3D" id="1.20.120.530">
    <property type="entry name" value="GntR ligand-binding domain-like"/>
    <property type="match status" value="1"/>
</dbReference>
<keyword evidence="1" id="KW-0805">Transcription regulation</keyword>
<sequence>MQQPKFVESRRLYQQVADQIRALIHTGDFASGTRLPAERELAQQLGVSRPSLREALIALEIEGSVEIRMGSGVYVATTPGRSHPSPWPMGESPSELVQARAAVEGAVVMMACARMTPETLAELRDTLASMKADIAEGRKPLEHDRRFHLAIAAQSGNSVLARIVGDLFDERHSPISMQLSARFETPETWNRAVAEHEAIYAALEASDPLLAQSAMRMHLQASKERWVGRPRRLDSDALSEDESPLES</sequence>
<gene>
    <name evidence="5" type="ORF">SAMN02745172_03870</name>
</gene>
<evidence type="ECO:0000259" key="4">
    <source>
        <dbReference type="PROSITE" id="PS50949"/>
    </source>
</evidence>
<evidence type="ECO:0000256" key="1">
    <source>
        <dbReference type="ARBA" id="ARBA00023015"/>
    </source>
</evidence>
<dbReference type="GO" id="GO:0003700">
    <property type="term" value="F:DNA-binding transcription factor activity"/>
    <property type="evidence" value="ECO:0007669"/>
    <property type="project" value="InterPro"/>
</dbReference>
<dbReference type="AlphaFoldDB" id="A0A1M7ZQQ2"/>
<reference evidence="5 6" key="1">
    <citation type="submission" date="2016-12" db="EMBL/GenBank/DDBJ databases">
        <authorList>
            <person name="Song W.-J."/>
            <person name="Kurnit D.M."/>
        </authorList>
    </citation>
    <scope>NUCLEOTIDE SEQUENCE [LARGE SCALE GENOMIC DNA]</scope>
    <source>
        <strain evidence="5 6">DSM 19599</strain>
    </source>
</reference>
<dbReference type="InterPro" id="IPR036388">
    <property type="entry name" value="WH-like_DNA-bd_sf"/>
</dbReference>
<dbReference type="Pfam" id="PF07729">
    <property type="entry name" value="FCD"/>
    <property type="match status" value="1"/>
</dbReference>
<evidence type="ECO:0000256" key="2">
    <source>
        <dbReference type="ARBA" id="ARBA00023125"/>
    </source>
</evidence>
<dbReference type="SMART" id="SM00895">
    <property type="entry name" value="FCD"/>
    <property type="match status" value="1"/>
</dbReference>
<dbReference type="CDD" id="cd07377">
    <property type="entry name" value="WHTH_GntR"/>
    <property type="match status" value="1"/>
</dbReference>